<protein>
    <submittedName>
        <fullName evidence="2">Uncharacterized protein</fullName>
    </submittedName>
</protein>
<gene>
    <name evidence="2" type="ORF">CAMP_LOCUS5241</name>
</gene>
<feature type="chain" id="PRO_5040346315" evidence="1">
    <location>
        <begin position="16"/>
        <end position="221"/>
    </location>
</feature>
<dbReference type="EMBL" id="CANHGI010000002">
    <property type="protein sequence ID" value="CAI5442604.1"/>
    <property type="molecule type" value="Genomic_DNA"/>
</dbReference>
<evidence type="ECO:0000256" key="1">
    <source>
        <dbReference type="SAM" id="SignalP"/>
    </source>
</evidence>
<keyword evidence="1" id="KW-0732">Signal</keyword>
<sequence>MTLLILLTTLHLAFANHATLIEHPLYAVDLFLHCSIKQDWGIKLFFTNGLDNLRVQHENHTILGSNWFNKSYILEKKPTVGDISQVDIRHTCNDEDKGPWRKVRRNLNEDYTDLRNLGTWIRKGYVDPHLRPLPVDFSLKCDVKLDWTVEISYKNDFDVGNSRRETIEVENSHQFNFTRSFNKNPTHIGFTHNCTSNPNKDTLVVEKTEFKRYFDLTDRGV</sequence>
<name>A0A9P1ICD1_9PELO</name>
<proteinExistence type="predicted"/>
<reference evidence="2" key="1">
    <citation type="submission" date="2022-11" db="EMBL/GenBank/DDBJ databases">
        <authorList>
            <person name="Kikuchi T."/>
        </authorList>
    </citation>
    <scope>NUCLEOTIDE SEQUENCE</scope>
    <source>
        <strain evidence="2">PS1010</strain>
    </source>
</reference>
<dbReference type="Proteomes" id="UP001152747">
    <property type="component" value="Unassembled WGS sequence"/>
</dbReference>
<dbReference type="AlphaFoldDB" id="A0A9P1ICD1"/>
<feature type="signal peptide" evidence="1">
    <location>
        <begin position="1"/>
        <end position="15"/>
    </location>
</feature>
<keyword evidence="3" id="KW-1185">Reference proteome</keyword>
<evidence type="ECO:0000313" key="2">
    <source>
        <dbReference type="EMBL" id="CAI5442604.1"/>
    </source>
</evidence>
<evidence type="ECO:0000313" key="3">
    <source>
        <dbReference type="Proteomes" id="UP001152747"/>
    </source>
</evidence>
<accession>A0A9P1ICD1</accession>
<comment type="caution">
    <text evidence="2">The sequence shown here is derived from an EMBL/GenBank/DDBJ whole genome shotgun (WGS) entry which is preliminary data.</text>
</comment>
<organism evidence="2 3">
    <name type="scientific">Caenorhabditis angaria</name>
    <dbReference type="NCBI Taxonomy" id="860376"/>
    <lineage>
        <taxon>Eukaryota</taxon>
        <taxon>Metazoa</taxon>
        <taxon>Ecdysozoa</taxon>
        <taxon>Nematoda</taxon>
        <taxon>Chromadorea</taxon>
        <taxon>Rhabditida</taxon>
        <taxon>Rhabditina</taxon>
        <taxon>Rhabditomorpha</taxon>
        <taxon>Rhabditoidea</taxon>
        <taxon>Rhabditidae</taxon>
        <taxon>Peloderinae</taxon>
        <taxon>Caenorhabditis</taxon>
    </lineage>
</organism>